<sequence>MSMERLSQQVDAYVAWKRELMREITRYRSWLEHNRLNSEAVQAKLERALKILRTDHITLAFVGEFSRGKTELINSLFFSEYGQRMLPSHAGRTTMCPTELFFDPRSERPYIRLLPIETRTASASVAQFKRIPRHWVNIPLDTSDPANMALAFSQVAKTKSMPVEQAIQLGFHPDMLEGTGKRGQVLVPAWRHAMVNFDHPLLRQGLRILDTPGLNALGSEPELTLSMLPNAQAIIFLLAADTGVTASDMSIWQQHIRQLDEDAQTSLFAVLNKIDVLWDDLAGETFVQNAIGQIQSATAKQLGIAKQDVLPLSAKQALLAKVRKDEELLARSQMAGLENLLCERIVAQKERLIEDNVVRQVLALVNNSQHVLNLRLEKVSEQLALLGNHQQDNGQLLFELTAKTKEDHSLHHKRLLGLKTNQRLLQRQGQLLRHAARAERLEEHLSEVRRNLTGSWTTLGINQAILHFFRAVEQDLHNLQHEADMANKMVAAIYRRHNEDNPLGGVDAPQFKIQRYLRELKKLQEKGDQFRLHLKTLLTEQRSLTRRFFATLAQEVIGLHQRLRLDAEQWAADALMPLMQHTLEHKQMLESHMLRLKALAQETQQTRKRSLQLARYREELEQQLALASDMLRVLRRPAPVQRQGKVVSLPSAARPRGAVDLG</sequence>
<keyword evidence="2" id="KW-1185">Reference proteome</keyword>
<dbReference type="InterPro" id="IPR051943">
    <property type="entry name" value="TRAFAC_Dynamin-like_GTPase"/>
</dbReference>
<dbReference type="PANTHER" id="PTHR43681">
    <property type="entry name" value="TRANSMEMBRANE GTPASE FZO"/>
    <property type="match status" value="1"/>
</dbReference>
<gene>
    <name evidence="1" type="ORF">SAMN05216576_12053</name>
</gene>
<dbReference type="Pfam" id="PF00350">
    <property type="entry name" value="Dynamin_N"/>
    <property type="match status" value="1"/>
</dbReference>
<name>A0A1G6VRY9_9GAMM</name>
<dbReference type="EMBL" id="FMZQ01000020">
    <property type="protein sequence ID" value="SDD56372.1"/>
    <property type="molecule type" value="Genomic_DNA"/>
</dbReference>
<dbReference type="RefSeq" id="WP_055984810.1">
    <property type="nucleotide sequence ID" value="NZ_FMZQ01000020.1"/>
</dbReference>
<dbReference type="AlphaFoldDB" id="A0A1G6VRY9"/>
<accession>A0A1G6VRY9</accession>
<organism evidence="1 2">
    <name type="scientific">Ectopseudomonas chengduensis</name>
    <dbReference type="NCBI Taxonomy" id="489632"/>
    <lineage>
        <taxon>Bacteria</taxon>
        <taxon>Pseudomonadati</taxon>
        <taxon>Pseudomonadota</taxon>
        <taxon>Gammaproteobacteria</taxon>
        <taxon>Pseudomonadales</taxon>
        <taxon>Pseudomonadaceae</taxon>
        <taxon>Ectopseudomonas</taxon>
    </lineage>
</organism>
<dbReference type="Proteomes" id="UP000199467">
    <property type="component" value="Unassembled WGS sequence"/>
</dbReference>
<protein>
    <submittedName>
        <fullName evidence="1">Replication fork clamp-binding protein CrfC (Dynamin-like GTPase family)</fullName>
    </submittedName>
</protein>
<dbReference type="InterPro" id="IPR045063">
    <property type="entry name" value="Dynamin_N"/>
</dbReference>
<dbReference type="Gene3D" id="3.40.50.300">
    <property type="entry name" value="P-loop containing nucleotide triphosphate hydrolases"/>
    <property type="match status" value="2"/>
</dbReference>
<reference evidence="2" key="1">
    <citation type="submission" date="2016-10" db="EMBL/GenBank/DDBJ databases">
        <authorList>
            <person name="Varghese N."/>
            <person name="Submissions S."/>
        </authorList>
    </citation>
    <scope>NUCLEOTIDE SEQUENCE [LARGE SCALE GENOMIC DNA]</scope>
    <source>
        <strain evidence="2">DSM 26382</strain>
    </source>
</reference>
<proteinExistence type="predicted"/>
<dbReference type="SUPFAM" id="SSF52540">
    <property type="entry name" value="P-loop containing nucleoside triphosphate hydrolases"/>
    <property type="match status" value="1"/>
</dbReference>
<dbReference type="InterPro" id="IPR027417">
    <property type="entry name" value="P-loop_NTPase"/>
</dbReference>
<dbReference type="PANTHER" id="PTHR43681:SF1">
    <property type="entry name" value="SARCALUMENIN"/>
    <property type="match status" value="1"/>
</dbReference>
<evidence type="ECO:0000313" key="2">
    <source>
        <dbReference type="Proteomes" id="UP000199467"/>
    </source>
</evidence>
<evidence type="ECO:0000313" key="1">
    <source>
        <dbReference type="EMBL" id="SDD56372.1"/>
    </source>
</evidence>